<sequence length="176" mass="19788">MGRRKVEMKRITNSSSRLVTFSKRRSGLFKKANEISTLCAAEVAIIVFSPGGKPFSFGQPNVEKVVRQFQSRTHRSHGYENGVTSADSKIYKASIHKLNKELTNLEAQIELQNKRSEAIDKKAKTIQIGEITDLSFDKLIELQKKIQNLCEDSKMRLNELEASTSLLLLADSSNKS</sequence>
<dbReference type="Proteomes" id="UP001443914">
    <property type="component" value="Unassembled WGS sequence"/>
</dbReference>
<dbReference type="PRINTS" id="PR00404">
    <property type="entry name" value="MADSDOMAIN"/>
</dbReference>
<name>A0AAW1JUU5_SAPOF</name>
<dbReference type="EMBL" id="JBDFQZ010000007">
    <property type="protein sequence ID" value="KAK9706931.1"/>
    <property type="molecule type" value="Genomic_DNA"/>
</dbReference>
<dbReference type="CDD" id="cd00265">
    <property type="entry name" value="MADS_MEF2_like"/>
    <property type="match status" value="1"/>
</dbReference>
<protein>
    <recommendedName>
        <fullName evidence="7">MADS-box domain-containing protein</fullName>
    </recommendedName>
</protein>
<dbReference type="SMART" id="SM00432">
    <property type="entry name" value="MADS"/>
    <property type="match status" value="1"/>
</dbReference>
<evidence type="ECO:0000313" key="8">
    <source>
        <dbReference type="EMBL" id="KAK9706931.1"/>
    </source>
</evidence>
<comment type="subcellular location">
    <subcellularLocation>
        <location evidence="1">Nucleus</location>
    </subcellularLocation>
</comment>
<evidence type="ECO:0000256" key="2">
    <source>
        <dbReference type="ARBA" id="ARBA00023015"/>
    </source>
</evidence>
<accession>A0AAW1JUU5</accession>
<dbReference type="GO" id="GO:0046983">
    <property type="term" value="F:protein dimerization activity"/>
    <property type="evidence" value="ECO:0007669"/>
    <property type="project" value="InterPro"/>
</dbReference>
<keyword evidence="3" id="KW-0238">DNA-binding</keyword>
<dbReference type="GO" id="GO:0005634">
    <property type="term" value="C:nucleus"/>
    <property type="evidence" value="ECO:0007669"/>
    <property type="project" value="UniProtKB-SubCell"/>
</dbReference>
<dbReference type="InterPro" id="IPR002100">
    <property type="entry name" value="TF_MADSbox"/>
</dbReference>
<keyword evidence="9" id="KW-1185">Reference proteome</keyword>
<dbReference type="PANTHER" id="PTHR11945:SF776">
    <property type="entry name" value="AGAMOUS-LIKE 50-RELATED"/>
    <property type="match status" value="1"/>
</dbReference>
<dbReference type="Pfam" id="PF00319">
    <property type="entry name" value="SRF-TF"/>
    <property type="match status" value="1"/>
</dbReference>
<keyword evidence="5" id="KW-0539">Nucleus</keyword>
<keyword evidence="4" id="KW-0804">Transcription</keyword>
<dbReference type="FunFam" id="3.40.1810.10:FF:000006">
    <property type="entry name" value="Agamous-like MADS-box protein AGL62"/>
    <property type="match status" value="1"/>
</dbReference>
<gene>
    <name evidence="8" type="ORF">RND81_07G161600</name>
</gene>
<dbReference type="Gene3D" id="3.40.1810.10">
    <property type="entry name" value="Transcription factor, MADS-box"/>
    <property type="match status" value="1"/>
</dbReference>
<comment type="caution">
    <text evidence="8">The sequence shown here is derived from an EMBL/GenBank/DDBJ whole genome shotgun (WGS) entry which is preliminary data.</text>
</comment>
<evidence type="ECO:0000256" key="4">
    <source>
        <dbReference type="ARBA" id="ARBA00023163"/>
    </source>
</evidence>
<evidence type="ECO:0000259" key="7">
    <source>
        <dbReference type="PROSITE" id="PS50066"/>
    </source>
</evidence>
<evidence type="ECO:0000256" key="1">
    <source>
        <dbReference type="ARBA" id="ARBA00004123"/>
    </source>
</evidence>
<dbReference type="InterPro" id="IPR033896">
    <property type="entry name" value="MEF2-like_N"/>
</dbReference>
<dbReference type="GO" id="GO:0000981">
    <property type="term" value="F:DNA-binding transcription factor activity, RNA polymerase II-specific"/>
    <property type="evidence" value="ECO:0007669"/>
    <property type="project" value="TreeGrafter"/>
</dbReference>
<organism evidence="8 9">
    <name type="scientific">Saponaria officinalis</name>
    <name type="common">Common soapwort</name>
    <name type="synonym">Lychnis saponaria</name>
    <dbReference type="NCBI Taxonomy" id="3572"/>
    <lineage>
        <taxon>Eukaryota</taxon>
        <taxon>Viridiplantae</taxon>
        <taxon>Streptophyta</taxon>
        <taxon>Embryophyta</taxon>
        <taxon>Tracheophyta</taxon>
        <taxon>Spermatophyta</taxon>
        <taxon>Magnoliopsida</taxon>
        <taxon>eudicotyledons</taxon>
        <taxon>Gunneridae</taxon>
        <taxon>Pentapetalae</taxon>
        <taxon>Caryophyllales</taxon>
        <taxon>Caryophyllaceae</taxon>
        <taxon>Caryophylleae</taxon>
        <taxon>Saponaria</taxon>
    </lineage>
</organism>
<evidence type="ECO:0000256" key="6">
    <source>
        <dbReference type="SAM" id="Coils"/>
    </source>
</evidence>
<feature type="domain" description="MADS-box" evidence="7">
    <location>
        <begin position="1"/>
        <end position="61"/>
    </location>
</feature>
<dbReference type="PROSITE" id="PS50066">
    <property type="entry name" value="MADS_BOX_2"/>
    <property type="match status" value="1"/>
</dbReference>
<dbReference type="PANTHER" id="PTHR11945">
    <property type="entry name" value="MADS BOX PROTEIN"/>
    <property type="match status" value="1"/>
</dbReference>
<keyword evidence="2" id="KW-0805">Transcription regulation</keyword>
<evidence type="ECO:0000256" key="3">
    <source>
        <dbReference type="ARBA" id="ARBA00023125"/>
    </source>
</evidence>
<dbReference type="AlphaFoldDB" id="A0AAW1JUU5"/>
<proteinExistence type="predicted"/>
<keyword evidence="6" id="KW-0175">Coiled coil</keyword>
<evidence type="ECO:0000313" key="9">
    <source>
        <dbReference type="Proteomes" id="UP001443914"/>
    </source>
</evidence>
<dbReference type="GO" id="GO:0000978">
    <property type="term" value="F:RNA polymerase II cis-regulatory region sequence-specific DNA binding"/>
    <property type="evidence" value="ECO:0007669"/>
    <property type="project" value="TreeGrafter"/>
</dbReference>
<reference evidence="8" key="1">
    <citation type="submission" date="2024-03" db="EMBL/GenBank/DDBJ databases">
        <title>WGS assembly of Saponaria officinalis var. Norfolk2.</title>
        <authorList>
            <person name="Jenkins J."/>
            <person name="Shu S."/>
            <person name="Grimwood J."/>
            <person name="Barry K."/>
            <person name="Goodstein D."/>
            <person name="Schmutz J."/>
            <person name="Leebens-Mack J."/>
            <person name="Osbourn A."/>
        </authorList>
    </citation>
    <scope>NUCLEOTIDE SEQUENCE [LARGE SCALE GENOMIC DNA]</scope>
    <source>
        <strain evidence="8">JIC</strain>
    </source>
</reference>
<dbReference type="SUPFAM" id="SSF55455">
    <property type="entry name" value="SRF-like"/>
    <property type="match status" value="1"/>
</dbReference>
<evidence type="ECO:0000256" key="5">
    <source>
        <dbReference type="ARBA" id="ARBA00023242"/>
    </source>
</evidence>
<dbReference type="GO" id="GO:0045944">
    <property type="term" value="P:positive regulation of transcription by RNA polymerase II"/>
    <property type="evidence" value="ECO:0007669"/>
    <property type="project" value="InterPro"/>
</dbReference>
<dbReference type="InterPro" id="IPR036879">
    <property type="entry name" value="TF_MADSbox_sf"/>
</dbReference>
<feature type="coiled-coil region" evidence="6">
    <location>
        <begin position="88"/>
        <end position="163"/>
    </location>
</feature>